<feature type="domain" description="Leucine-binding protein" evidence="6">
    <location>
        <begin position="32"/>
        <end position="389"/>
    </location>
</feature>
<keyword evidence="3 5" id="KW-0732">Signal</keyword>
<organism evidence="7 8">
    <name type="scientific">Psychrobacillus soli</name>
    <dbReference type="NCBI Taxonomy" id="1543965"/>
    <lineage>
        <taxon>Bacteria</taxon>
        <taxon>Bacillati</taxon>
        <taxon>Bacillota</taxon>
        <taxon>Bacilli</taxon>
        <taxon>Bacillales</taxon>
        <taxon>Bacillaceae</taxon>
        <taxon>Psychrobacillus</taxon>
    </lineage>
</organism>
<evidence type="ECO:0000256" key="2">
    <source>
        <dbReference type="ARBA" id="ARBA00022448"/>
    </source>
</evidence>
<dbReference type="AlphaFoldDB" id="A0A544TLB2"/>
<dbReference type="PROSITE" id="PS51257">
    <property type="entry name" value="PROKAR_LIPOPROTEIN"/>
    <property type="match status" value="1"/>
</dbReference>
<dbReference type="OrthoDB" id="9783240at2"/>
<dbReference type="EMBL" id="VDGG01000003">
    <property type="protein sequence ID" value="TQR18232.1"/>
    <property type="molecule type" value="Genomic_DNA"/>
</dbReference>
<dbReference type="PRINTS" id="PR00337">
    <property type="entry name" value="LEUILEVALBP"/>
</dbReference>
<proteinExistence type="inferred from homology"/>
<comment type="caution">
    <text evidence="7">The sequence shown here is derived from an EMBL/GenBank/DDBJ whole genome shotgun (WGS) entry which is preliminary data.</text>
</comment>
<dbReference type="InterPro" id="IPR051010">
    <property type="entry name" value="BCAA_transport"/>
</dbReference>
<name>A0A544TLB2_9BACI</name>
<feature type="signal peptide" evidence="5">
    <location>
        <begin position="1"/>
        <end position="21"/>
    </location>
</feature>
<dbReference type="Pfam" id="PF13458">
    <property type="entry name" value="Peripla_BP_6"/>
    <property type="match status" value="1"/>
</dbReference>
<comment type="similarity">
    <text evidence="1">Belongs to the leucine-binding protein family.</text>
</comment>
<evidence type="ECO:0000256" key="3">
    <source>
        <dbReference type="ARBA" id="ARBA00022729"/>
    </source>
</evidence>
<keyword evidence="4" id="KW-0029">Amino-acid transport</keyword>
<dbReference type="SUPFAM" id="SSF53822">
    <property type="entry name" value="Periplasmic binding protein-like I"/>
    <property type="match status" value="1"/>
</dbReference>
<evidence type="ECO:0000313" key="7">
    <source>
        <dbReference type="EMBL" id="TQR18232.1"/>
    </source>
</evidence>
<dbReference type="PANTHER" id="PTHR30483">
    <property type="entry name" value="LEUCINE-SPECIFIC-BINDING PROTEIN"/>
    <property type="match status" value="1"/>
</dbReference>
<evidence type="ECO:0000256" key="1">
    <source>
        <dbReference type="ARBA" id="ARBA00010062"/>
    </source>
</evidence>
<dbReference type="RefSeq" id="WP_142605172.1">
    <property type="nucleotide sequence ID" value="NZ_VDGG01000003.1"/>
</dbReference>
<dbReference type="InterPro" id="IPR028081">
    <property type="entry name" value="Leu-bd"/>
</dbReference>
<evidence type="ECO:0000313" key="8">
    <source>
        <dbReference type="Proteomes" id="UP000318937"/>
    </source>
</evidence>
<dbReference type="Proteomes" id="UP000318937">
    <property type="component" value="Unassembled WGS sequence"/>
</dbReference>
<evidence type="ECO:0000256" key="4">
    <source>
        <dbReference type="ARBA" id="ARBA00022970"/>
    </source>
</evidence>
<sequence length="408" mass="44044">MKKKWMLVVVICVAMVLAACGDETSAGEGSEEIKIGTVFPLTGSLALLGGESFRGVELAVKEVNANGGIDGKQVKLVNSDAVDADAAQSEATRLINKEGINLLVGSFSSGISYAASEVAERNGAQYWELGAVADNVTDRNYQSIIRVNPPASYFSVTHINFIKNVVAEQIGKELKDIKVAITHEDSAYGTTIAKEAEKLAKEEGIDIVTTQSYSSTSNDLSSVILNLKKAQPDLVIAVSYINDAILLSKQSEELGYKIPILVGSGGGHTLTDYQKSVGDLANGVFNIDFPQYEINTDFTPGLEEFMKLYEEQYGEKPQSGHSLSNYMGMKVMIQAIDDAGSVDVEKVREAAMNIKIEKGTTATGWGVEFDSESGQNTAGEAYLTQWIDGELLTVWPEEVSIHEPVFKK</sequence>
<dbReference type="InterPro" id="IPR028082">
    <property type="entry name" value="Peripla_BP_I"/>
</dbReference>
<evidence type="ECO:0000256" key="5">
    <source>
        <dbReference type="SAM" id="SignalP"/>
    </source>
</evidence>
<keyword evidence="2" id="KW-0813">Transport</keyword>
<protein>
    <recommendedName>
        <fullName evidence="6">Leucine-binding protein domain-containing protein</fullName>
    </recommendedName>
</protein>
<dbReference type="GO" id="GO:0006865">
    <property type="term" value="P:amino acid transport"/>
    <property type="evidence" value="ECO:0007669"/>
    <property type="project" value="UniProtKB-KW"/>
</dbReference>
<reference evidence="7 8" key="1">
    <citation type="submission" date="2019-05" db="EMBL/GenBank/DDBJ databases">
        <title>Psychrobacillus vulpis sp. nov., a new species isolated from feces of a red fox that inhabits in The Tablas de Daimiel Natural Park, Albacete, Spain.</title>
        <authorList>
            <person name="Rodriguez M."/>
            <person name="Reina J.C."/>
            <person name="Bejar V."/>
            <person name="Llamas I."/>
        </authorList>
    </citation>
    <scope>NUCLEOTIDE SEQUENCE [LARGE SCALE GENOMIC DNA]</scope>
    <source>
        <strain evidence="7 8">NHI-2</strain>
    </source>
</reference>
<evidence type="ECO:0000259" key="6">
    <source>
        <dbReference type="Pfam" id="PF13458"/>
    </source>
</evidence>
<feature type="chain" id="PRO_5039671816" description="Leucine-binding protein domain-containing protein" evidence="5">
    <location>
        <begin position="22"/>
        <end position="408"/>
    </location>
</feature>
<dbReference type="PANTHER" id="PTHR30483:SF37">
    <property type="entry name" value="ABC TRANSPORTER SUBSTRATE-BINDING PROTEIN"/>
    <property type="match status" value="1"/>
</dbReference>
<dbReference type="CDD" id="cd06340">
    <property type="entry name" value="PBP1_ABC_ligand_binding-like"/>
    <property type="match status" value="1"/>
</dbReference>
<dbReference type="InterPro" id="IPR000709">
    <property type="entry name" value="Leu_Ile_Val-bd"/>
</dbReference>
<accession>A0A544TLB2</accession>
<dbReference type="Gene3D" id="3.40.50.2300">
    <property type="match status" value="2"/>
</dbReference>
<keyword evidence="8" id="KW-1185">Reference proteome</keyword>
<gene>
    <name evidence="7" type="ORF">FG383_01980</name>
</gene>